<sequence length="411" mass="43778">MADVTLLFVHGTGVRSAGRQQTVKRIREGLAKAGLGGIELDFVDWGETHGTKVSKKDLEAVLPLGAAMALAGTTEAEIEAALWSDLLADPLVELRMAALRQAAAPEGAVPLPGGSKPADFELVQAIQALGTKLVDPLPGEVTTQAIREAARSLEREPLVQEAALSVGSAQDSDLIGATARAIVATTLRGTRSEPGTGPSALYLRSERDALVEAVRSALAPITMGIGSWLRDKVKDFATAKASDWAINRRDALMRSSSPAAGDILLYQRRGDDILAMIEAKILELSGKGKPVIVLGHSLGGIMLVDLLSRPREERLPVSKLITVGSQAPMLFKFDALGTMRPGGERSEGTPFVPWLNIYDRSDLLSFCAARAFLGAVGIEDHEHASGVSFPEAHSAYFLADEVYERIKQFLG</sequence>
<dbReference type="Gene3D" id="3.40.50.1820">
    <property type="entry name" value="alpha/beta hydrolase"/>
    <property type="match status" value="1"/>
</dbReference>
<evidence type="ECO:0000313" key="1">
    <source>
        <dbReference type="EMBL" id="KMO37787.1"/>
    </source>
</evidence>
<dbReference type="SUPFAM" id="SSF53474">
    <property type="entry name" value="alpha/beta-Hydrolases"/>
    <property type="match status" value="1"/>
</dbReference>
<dbReference type="RefSeq" id="WP_048444548.1">
    <property type="nucleotide sequence ID" value="NZ_LABY01000080.1"/>
</dbReference>
<dbReference type="AlphaFoldDB" id="A0A0J6SW53"/>
<gene>
    <name evidence="1" type="ORF">VQ02_12675</name>
</gene>
<dbReference type="EMBL" id="LABY01000080">
    <property type="protein sequence ID" value="KMO37787.1"/>
    <property type="molecule type" value="Genomic_DNA"/>
</dbReference>
<dbReference type="Proteomes" id="UP000035955">
    <property type="component" value="Unassembled WGS sequence"/>
</dbReference>
<proteinExistence type="predicted"/>
<evidence type="ECO:0000313" key="2">
    <source>
        <dbReference type="Proteomes" id="UP000035955"/>
    </source>
</evidence>
<reference evidence="1 2" key="1">
    <citation type="submission" date="2015-03" db="EMBL/GenBank/DDBJ databases">
        <title>Genome sequencing of Methylobacterium variabile DSM 16961.</title>
        <authorList>
            <person name="Chaudhry V."/>
            <person name="Patil P.B."/>
        </authorList>
    </citation>
    <scope>NUCLEOTIDE SEQUENCE [LARGE SCALE GENOMIC DNA]</scope>
    <source>
        <strain evidence="1 2">DSM 16961</strain>
    </source>
</reference>
<organism evidence="1 2">
    <name type="scientific">Methylobacterium variabile</name>
    <dbReference type="NCBI Taxonomy" id="298794"/>
    <lineage>
        <taxon>Bacteria</taxon>
        <taxon>Pseudomonadati</taxon>
        <taxon>Pseudomonadota</taxon>
        <taxon>Alphaproteobacteria</taxon>
        <taxon>Hyphomicrobiales</taxon>
        <taxon>Methylobacteriaceae</taxon>
        <taxon>Methylobacterium</taxon>
    </lineage>
</organism>
<dbReference type="InterPro" id="IPR029058">
    <property type="entry name" value="AB_hydrolase_fold"/>
</dbReference>
<dbReference type="OrthoDB" id="980024at2"/>
<accession>A0A0J6SW53</accession>
<comment type="caution">
    <text evidence="1">The sequence shown here is derived from an EMBL/GenBank/DDBJ whole genome shotgun (WGS) entry which is preliminary data.</text>
</comment>
<keyword evidence="2" id="KW-1185">Reference proteome</keyword>
<dbReference type="PATRIC" id="fig|298794.3.peg.7280"/>
<name>A0A0J6SW53_9HYPH</name>
<protein>
    <submittedName>
        <fullName evidence="1">Uncharacterized protein</fullName>
    </submittedName>
</protein>